<evidence type="ECO:0000256" key="5">
    <source>
        <dbReference type="SAM" id="Phobius"/>
    </source>
</evidence>
<evidence type="ECO:0000256" key="3">
    <source>
        <dbReference type="ARBA" id="ARBA00022989"/>
    </source>
</evidence>
<gene>
    <name evidence="7" type="ORF">GCM10007390_36440</name>
</gene>
<evidence type="ECO:0000256" key="1">
    <source>
        <dbReference type="ARBA" id="ARBA00022475"/>
    </source>
</evidence>
<dbReference type="Proteomes" id="UP000598271">
    <property type="component" value="Unassembled WGS sequence"/>
</dbReference>
<name>A0A8J3DD36_9BACT</name>
<dbReference type="Gene3D" id="3.40.50.410">
    <property type="entry name" value="von Willebrand factor, type A domain"/>
    <property type="match status" value="1"/>
</dbReference>
<dbReference type="AlphaFoldDB" id="A0A8J3DD36"/>
<dbReference type="EMBL" id="BMXF01000003">
    <property type="protein sequence ID" value="GHB78742.1"/>
    <property type="molecule type" value="Genomic_DNA"/>
</dbReference>
<feature type="transmembrane region" description="Helical" evidence="5">
    <location>
        <begin position="43"/>
        <end position="63"/>
    </location>
</feature>
<keyword evidence="4 5" id="KW-0472">Membrane</keyword>
<keyword evidence="1" id="KW-1003">Cell membrane</keyword>
<feature type="transmembrane region" description="Helical" evidence="5">
    <location>
        <begin position="296"/>
        <end position="315"/>
    </location>
</feature>
<dbReference type="SUPFAM" id="SSF53300">
    <property type="entry name" value="vWA-like"/>
    <property type="match status" value="1"/>
</dbReference>
<dbReference type="InterPro" id="IPR050768">
    <property type="entry name" value="UPF0353/GerABKA_families"/>
</dbReference>
<evidence type="ECO:0000259" key="6">
    <source>
        <dbReference type="PROSITE" id="PS50234"/>
    </source>
</evidence>
<evidence type="ECO:0000313" key="7">
    <source>
        <dbReference type="EMBL" id="GHB78742.1"/>
    </source>
</evidence>
<proteinExistence type="predicted"/>
<evidence type="ECO:0000313" key="8">
    <source>
        <dbReference type="Proteomes" id="UP000598271"/>
    </source>
</evidence>
<dbReference type="PROSITE" id="PS50234">
    <property type="entry name" value="VWFA"/>
    <property type="match status" value="1"/>
</dbReference>
<feature type="domain" description="VWFA" evidence="6">
    <location>
        <begin position="79"/>
        <end position="255"/>
    </location>
</feature>
<protein>
    <recommendedName>
        <fullName evidence="6">VWFA domain-containing protein</fullName>
    </recommendedName>
</protein>
<keyword evidence="2 5" id="KW-0812">Transmembrane</keyword>
<sequence>MNWNYPFGLTEFLFVIFFVVAYAAFFVRTIRVARRLNTTSRSLIIKFFLRSIAFILLLISLLGPSFGESERELEARGKDIYLLVDLSKSMDAADVSPTRLEKIKFEINRLLDALPSSRMGLIVFSNEAFTQSPLTYDHAALNLYVQSLQTDLLPGSGSNPCASLELAYTKLSQDAAASDKAKIMLLFTDGERRADCASSLFNNIRRFGFRLFVVAVGTVTGSALVTNNEILKDEDGETVISKVDESAVRDLVEATNGSYYRVTNETNQLPKVLEDMNAIQGQLVDSRQVAVVSNKYYYFLAAALGLLLLDVLITVRTFRL</sequence>
<reference evidence="7 8" key="1">
    <citation type="journal article" date="2014" name="Int. J. Syst. Evol. Microbiol.">
        <title>Complete genome sequence of Corynebacterium casei LMG S-19264T (=DSM 44701T), isolated from a smear-ripened cheese.</title>
        <authorList>
            <consortium name="US DOE Joint Genome Institute (JGI-PGF)"/>
            <person name="Walter F."/>
            <person name="Albersmeier A."/>
            <person name="Kalinowski J."/>
            <person name="Ruckert C."/>
        </authorList>
    </citation>
    <scope>NUCLEOTIDE SEQUENCE [LARGE SCALE GENOMIC DNA]</scope>
    <source>
        <strain evidence="7 8">KCTC 12866</strain>
    </source>
</reference>
<comment type="caution">
    <text evidence="7">The sequence shown here is derived from an EMBL/GenBank/DDBJ whole genome shotgun (WGS) entry which is preliminary data.</text>
</comment>
<dbReference type="InterPro" id="IPR002035">
    <property type="entry name" value="VWF_A"/>
</dbReference>
<dbReference type="RefSeq" id="WP_189565934.1">
    <property type="nucleotide sequence ID" value="NZ_BMXF01000003.1"/>
</dbReference>
<dbReference type="InterPro" id="IPR036465">
    <property type="entry name" value="vWFA_dom_sf"/>
</dbReference>
<dbReference type="Pfam" id="PF13519">
    <property type="entry name" value="VWA_2"/>
    <property type="match status" value="1"/>
</dbReference>
<dbReference type="PANTHER" id="PTHR22550">
    <property type="entry name" value="SPORE GERMINATION PROTEIN"/>
    <property type="match status" value="1"/>
</dbReference>
<evidence type="ECO:0000256" key="2">
    <source>
        <dbReference type="ARBA" id="ARBA00022692"/>
    </source>
</evidence>
<accession>A0A8J3DD36</accession>
<feature type="transmembrane region" description="Helical" evidence="5">
    <location>
        <begin position="12"/>
        <end position="31"/>
    </location>
</feature>
<organism evidence="7 8">
    <name type="scientific">Persicitalea jodogahamensis</name>
    <dbReference type="NCBI Taxonomy" id="402147"/>
    <lineage>
        <taxon>Bacteria</taxon>
        <taxon>Pseudomonadati</taxon>
        <taxon>Bacteroidota</taxon>
        <taxon>Cytophagia</taxon>
        <taxon>Cytophagales</taxon>
        <taxon>Spirosomataceae</taxon>
        <taxon>Persicitalea</taxon>
    </lineage>
</organism>
<keyword evidence="8" id="KW-1185">Reference proteome</keyword>
<dbReference type="SMART" id="SM00327">
    <property type="entry name" value="VWA"/>
    <property type="match status" value="1"/>
</dbReference>
<evidence type="ECO:0000256" key="4">
    <source>
        <dbReference type="ARBA" id="ARBA00023136"/>
    </source>
</evidence>
<keyword evidence="3 5" id="KW-1133">Transmembrane helix</keyword>
<dbReference type="PANTHER" id="PTHR22550:SF5">
    <property type="entry name" value="LEUCINE ZIPPER PROTEIN 4"/>
    <property type="match status" value="1"/>
</dbReference>